<sequence length="252" mass="29409">MDNLFVVKKRTDEKQERVTEEWNFDKVISACQKSAQHIDKPLKKEQIAKIKSLVELAIAKRQDDILADTDTQHEDKLHYINVREIHDIVLSALKQVDTDIYDSYHEYRNYKISQDKHYRELYKDLDSLKNGIYTENANKDSSINSTKRSLLAEMTQKKIVTDFILQKNWAKAHEEGWIYIHDLGDLYWRTFNCDNVDLANIIKTKKQKDGEYAFTLNGIKYPEPKSISAAFNLVADLILQMSSQQFGLTKSV</sequence>
<dbReference type="GO" id="GO:0008998">
    <property type="term" value="F:ribonucleoside-triphosphate reductase (thioredoxin) activity"/>
    <property type="evidence" value="ECO:0007669"/>
    <property type="project" value="InterPro"/>
</dbReference>
<dbReference type="PANTHER" id="PTHR21075:SF0">
    <property type="entry name" value="ANAEROBIC RIBONUCLEOSIDE-TRIPHOSPHATE REDUCTASE"/>
    <property type="match status" value="1"/>
</dbReference>
<dbReference type="SUPFAM" id="SSF51998">
    <property type="entry name" value="PFL-like glycyl radical enzymes"/>
    <property type="match status" value="1"/>
</dbReference>
<evidence type="ECO:0000256" key="1">
    <source>
        <dbReference type="ARBA" id="ARBA00022741"/>
    </source>
</evidence>
<name>A0A649V3I7_9CAUD</name>
<dbReference type="GO" id="GO:0005524">
    <property type="term" value="F:ATP binding"/>
    <property type="evidence" value="ECO:0007669"/>
    <property type="project" value="UniProtKB-UniRule"/>
</dbReference>
<keyword evidence="6" id="KW-1185">Reference proteome</keyword>
<organism evidence="5 6">
    <name type="scientific">Lactococcus phage P1048</name>
    <dbReference type="NCBI Taxonomy" id="2662295"/>
    <lineage>
        <taxon>Viruses</taxon>
        <taxon>Duplodnaviria</taxon>
        <taxon>Heunggongvirae</taxon>
        <taxon>Uroviricota</taxon>
        <taxon>Caudoviricetes</taxon>
        <taxon>Audreyjarvisvirus</taxon>
        <taxon>Audreyjarvisvirus P1048</taxon>
    </lineage>
</organism>
<evidence type="ECO:0000256" key="2">
    <source>
        <dbReference type="ARBA" id="ARBA00022840"/>
    </source>
</evidence>
<dbReference type="InterPro" id="IPR005144">
    <property type="entry name" value="ATP-cone_dom"/>
</dbReference>
<protein>
    <recommendedName>
        <fullName evidence="4">ATP-cone domain-containing protein</fullName>
    </recommendedName>
</protein>
<evidence type="ECO:0000313" key="6">
    <source>
        <dbReference type="Proteomes" id="UP000422881"/>
    </source>
</evidence>
<dbReference type="InterPro" id="IPR012833">
    <property type="entry name" value="NrdD"/>
</dbReference>
<dbReference type="Gene3D" id="3.20.70.20">
    <property type="match status" value="1"/>
</dbReference>
<keyword evidence="2 3" id="KW-0067">ATP-binding</keyword>
<dbReference type="EMBL" id="MN552145">
    <property type="protein sequence ID" value="QGJ84978.1"/>
    <property type="molecule type" value="Genomic_DNA"/>
</dbReference>
<reference evidence="5 6" key="1">
    <citation type="submission" date="2019-10" db="EMBL/GenBank/DDBJ databases">
        <authorList>
            <person name="Brinks E."/>
        </authorList>
    </citation>
    <scope>NUCLEOTIDE SEQUENCE [LARGE SCALE GENOMIC DNA]</scope>
</reference>
<evidence type="ECO:0000259" key="4">
    <source>
        <dbReference type="PROSITE" id="PS51161"/>
    </source>
</evidence>
<keyword evidence="1 3" id="KW-0547">Nucleotide-binding</keyword>
<evidence type="ECO:0000256" key="3">
    <source>
        <dbReference type="PROSITE-ProRule" id="PRU00492"/>
    </source>
</evidence>
<dbReference type="Pfam" id="PF13597">
    <property type="entry name" value="NRDD"/>
    <property type="match status" value="1"/>
</dbReference>
<dbReference type="GeneID" id="56138002"/>
<dbReference type="PANTHER" id="PTHR21075">
    <property type="entry name" value="ANAEROBIC RIBONUCLEOSIDE-TRIPHOSPHATE REDUCTASE"/>
    <property type="match status" value="1"/>
</dbReference>
<dbReference type="GO" id="GO:0009265">
    <property type="term" value="P:2'-deoxyribonucleotide biosynthetic process"/>
    <property type="evidence" value="ECO:0007669"/>
    <property type="project" value="TreeGrafter"/>
</dbReference>
<dbReference type="KEGG" id="vg:56138002"/>
<dbReference type="Proteomes" id="UP000422881">
    <property type="component" value="Segment"/>
</dbReference>
<evidence type="ECO:0000313" key="5">
    <source>
        <dbReference type="EMBL" id="QGJ84978.1"/>
    </source>
</evidence>
<accession>A0A649V3I7</accession>
<dbReference type="GO" id="GO:0004748">
    <property type="term" value="F:ribonucleoside-diphosphate reductase activity, thioredoxin disulfide as acceptor"/>
    <property type="evidence" value="ECO:0007669"/>
    <property type="project" value="TreeGrafter"/>
</dbReference>
<proteinExistence type="predicted"/>
<dbReference type="RefSeq" id="YP_009905616.1">
    <property type="nucleotide sequence ID" value="NC_049857.1"/>
</dbReference>
<feature type="domain" description="ATP-cone" evidence="4">
    <location>
        <begin position="4"/>
        <end position="115"/>
    </location>
</feature>
<dbReference type="PROSITE" id="PS51161">
    <property type="entry name" value="ATP_CONE"/>
    <property type="match status" value="1"/>
</dbReference>
<dbReference type="GO" id="GO:0006260">
    <property type="term" value="P:DNA replication"/>
    <property type="evidence" value="ECO:0007669"/>
    <property type="project" value="InterPro"/>
</dbReference>